<evidence type="ECO:0000313" key="5">
    <source>
        <dbReference type="Proteomes" id="UP000176855"/>
    </source>
</evidence>
<dbReference type="PANTHER" id="PTHR46401:SF2">
    <property type="entry name" value="GLYCOSYLTRANSFERASE WBBK-RELATED"/>
    <property type="match status" value="1"/>
</dbReference>
<dbReference type="SUPFAM" id="SSF53756">
    <property type="entry name" value="UDP-Glycosyltransferase/glycogen phosphorylase"/>
    <property type="match status" value="1"/>
</dbReference>
<dbReference type="Gene3D" id="3.40.50.2000">
    <property type="entry name" value="Glycogen Phosphorylase B"/>
    <property type="match status" value="2"/>
</dbReference>
<dbReference type="Pfam" id="PF13439">
    <property type="entry name" value="Glyco_transf_4"/>
    <property type="match status" value="1"/>
</dbReference>
<proteinExistence type="predicted"/>
<evidence type="ECO:0008006" key="6">
    <source>
        <dbReference type="Google" id="ProtNLM"/>
    </source>
</evidence>
<dbReference type="InterPro" id="IPR028098">
    <property type="entry name" value="Glyco_trans_4-like_N"/>
</dbReference>
<feature type="domain" description="Glycosyl transferase family 1" evidence="2">
    <location>
        <begin position="225"/>
        <end position="310"/>
    </location>
</feature>
<evidence type="ECO:0000256" key="1">
    <source>
        <dbReference type="ARBA" id="ARBA00022679"/>
    </source>
</evidence>
<keyword evidence="1" id="KW-0808">Transferase</keyword>
<dbReference type="EMBL" id="MHOO01000008">
    <property type="protein sequence ID" value="OGZ64151.1"/>
    <property type="molecule type" value="Genomic_DNA"/>
</dbReference>
<gene>
    <name evidence="4" type="ORF">A2730_03405</name>
</gene>
<dbReference type="CDD" id="cd03801">
    <property type="entry name" value="GT4_PimA-like"/>
    <property type="match status" value="1"/>
</dbReference>
<evidence type="ECO:0000259" key="3">
    <source>
        <dbReference type="Pfam" id="PF13439"/>
    </source>
</evidence>
<dbReference type="Proteomes" id="UP000176855">
    <property type="component" value="Unassembled WGS sequence"/>
</dbReference>
<dbReference type="Pfam" id="PF00534">
    <property type="entry name" value="Glycos_transf_1"/>
    <property type="match status" value="1"/>
</dbReference>
<dbReference type="GO" id="GO:0016757">
    <property type="term" value="F:glycosyltransferase activity"/>
    <property type="evidence" value="ECO:0007669"/>
    <property type="project" value="InterPro"/>
</dbReference>
<dbReference type="GO" id="GO:0009103">
    <property type="term" value="P:lipopolysaccharide biosynthetic process"/>
    <property type="evidence" value="ECO:0007669"/>
    <property type="project" value="TreeGrafter"/>
</dbReference>
<sequence>MKHVAFTQISSKRTGGNIWVQEVLAAIADDSNFLVETVDLGAKYFKKNALAKGLEVIINLLRLHGEKDVWIRNFYSIVFLNKKRQKGQNVAFIFHVDFYGFPGILKPFLIFLERFIFYRQLKKADVIVVVSEYWKNHFLQRGYKNVQVIYGGFDTTQFNISEQEVLQFKEKYQLKHKPIIYLGNCQEAKGAVDAYNTLNDLDAYFITSGKKEVTIPALNLDLSYREYLTLLKASTVVLTMSKFKEGWCRITHEAMLSKTPVIGSGIGGMRELLEGGQQIICEDFNNLKEKVEHLLGNAELREKIGQNGYDFAKTFTKEKFNESWLKLIQSIA</sequence>
<evidence type="ECO:0000313" key="4">
    <source>
        <dbReference type="EMBL" id="OGZ64151.1"/>
    </source>
</evidence>
<accession>A0A1G2HPK4</accession>
<reference evidence="4 5" key="1">
    <citation type="journal article" date="2016" name="Nat. Commun.">
        <title>Thousands of microbial genomes shed light on interconnected biogeochemical processes in an aquifer system.</title>
        <authorList>
            <person name="Anantharaman K."/>
            <person name="Brown C.T."/>
            <person name="Hug L.A."/>
            <person name="Sharon I."/>
            <person name="Castelle C.J."/>
            <person name="Probst A.J."/>
            <person name="Thomas B.C."/>
            <person name="Singh A."/>
            <person name="Wilkins M.J."/>
            <person name="Karaoz U."/>
            <person name="Brodie E.L."/>
            <person name="Williams K.H."/>
            <person name="Hubbard S.S."/>
            <person name="Banfield J.F."/>
        </authorList>
    </citation>
    <scope>NUCLEOTIDE SEQUENCE [LARGE SCALE GENOMIC DNA]</scope>
</reference>
<protein>
    <recommendedName>
        <fullName evidence="6">Glycosyl transferase family 1 domain-containing protein</fullName>
    </recommendedName>
</protein>
<evidence type="ECO:0000259" key="2">
    <source>
        <dbReference type="Pfam" id="PF00534"/>
    </source>
</evidence>
<name>A0A1G2HPK4_9BACT</name>
<dbReference type="STRING" id="1802202.A2730_03405"/>
<organism evidence="4 5">
    <name type="scientific">Candidatus Staskawiczbacteria bacterium RIFCSPHIGHO2_01_FULL_39_25</name>
    <dbReference type="NCBI Taxonomy" id="1802202"/>
    <lineage>
        <taxon>Bacteria</taxon>
        <taxon>Candidatus Staskawicziibacteriota</taxon>
    </lineage>
</organism>
<dbReference type="InterPro" id="IPR001296">
    <property type="entry name" value="Glyco_trans_1"/>
</dbReference>
<dbReference type="AlphaFoldDB" id="A0A1G2HPK4"/>
<dbReference type="PANTHER" id="PTHR46401">
    <property type="entry name" value="GLYCOSYLTRANSFERASE WBBK-RELATED"/>
    <property type="match status" value="1"/>
</dbReference>
<comment type="caution">
    <text evidence="4">The sequence shown here is derived from an EMBL/GenBank/DDBJ whole genome shotgun (WGS) entry which is preliminary data.</text>
</comment>
<feature type="domain" description="Glycosyltransferase subfamily 4-like N-terminal" evidence="3">
    <location>
        <begin position="77"/>
        <end position="156"/>
    </location>
</feature>